<dbReference type="Gene3D" id="1.10.1170.10">
    <property type="entry name" value="Inhibitor Of Apoptosis Protein (2mihbC-IAP-1), Chain A"/>
    <property type="match status" value="1"/>
</dbReference>
<dbReference type="Proteomes" id="UP001164746">
    <property type="component" value="Chromosome 6"/>
</dbReference>
<evidence type="ECO:0000313" key="1">
    <source>
        <dbReference type="EMBL" id="WAR09272.1"/>
    </source>
</evidence>
<dbReference type="SUPFAM" id="SSF57924">
    <property type="entry name" value="Inhibitor of apoptosis (IAP) repeat"/>
    <property type="match status" value="1"/>
</dbReference>
<keyword evidence="2" id="KW-1185">Reference proteome</keyword>
<proteinExistence type="predicted"/>
<dbReference type="EMBL" id="CP111017">
    <property type="protein sequence ID" value="WAR09272.1"/>
    <property type="molecule type" value="Genomic_DNA"/>
</dbReference>
<gene>
    <name evidence="1" type="ORF">MAR_019230</name>
</gene>
<reference evidence="1" key="1">
    <citation type="submission" date="2022-11" db="EMBL/GenBank/DDBJ databases">
        <title>Centuries of genome instability and evolution in soft-shell clam transmissible cancer (bioRxiv).</title>
        <authorList>
            <person name="Hart S.F.M."/>
            <person name="Yonemitsu M.A."/>
            <person name="Giersch R.M."/>
            <person name="Beal B.F."/>
            <person name="Arriagada G."/>
            <person name="Davis B.W."/>
            <person name="Ostrander E.A."/>
            <person name="Goff S.P."/>
            <person name="Metzger M.J."/>
        </authorList>
    </citation>
    <scope>NUCLEOTIDE SEQUENCE</scope>
    <source>
        <strain evidence="1">MELC-2E11</strain>
        <tissue evidence="1">Siphon/mantle</tissue>
    </source>
</reference>
<name>A0ABY7EK13_MYAAR</name>
<sequence length="203" mass="23058">MKRVGCKTELNAHGALRCFCCNNIICPTPGDDPWMSHATFARFPHCMNVIAEKGIDFINRAYSMENNGVWAPSIVQVKTCKCMVEQRYSNDSAKQKKVLRGAIAVTANIRERRFEPGREVQIYEDNPQGVQRFLTPTLLYDLKDTYRGRITDFRTLTGIQYRDPMEAHLLSAEARNHTFGNIQGDIEMPTSQNMAEAGFIYIG</sequence>
<organism evidence="1 2">
    <name type="scientific">Mya arenaria</name>
    <name type="common">Soft-shell clam</name>
    <dbReference type="NCBI Taxonomy" id="6604"/>
    <lineage>
        <taxon>Eukaryota</taxon>
        <taxon>Metazoa</taxon>
        <taxon>Spiralia</taxon>
        <taxon>Lophotrochozoa</taxon>
        <taxon>Mollusca</taxon>
        <taxon>Bivalvia</taxon>
        <taxon>Autobranchia</taxon>
        <taxon>Heteroconchia</taxon>
        <taxon>Euheterodonta</taxon>
        <taxon>Imparidentia</taxon>
        <taxon>Neoheterodontei</taxon>
        <taxon>Myida</taxon>
        <taxon>Myoidea</taxon>
        <taxon>Myidae</taxon>
        <taxon>Mya</taxon>
    </lineage>
</organism>
<evidence type="ECO:0000313" key="2">
    <source>
        <dbReference type="Proteomes" id="UP001164746"/>
    </source>
</evidence>
<protein>
    <submittedName>
        <fullName evidence="1">Uncharacterized protein</fullName>
    </submittedName>
</protein>
<accession>A0ABY7EK13</accession>